<keyword evidence="2" id="KW-1185">Reference proteome</keyword>
<dbReference type="Proteomes" id="UP001281761">
    <property type="component" value="Unassembled WGS sequence"/>
</dbReference>
<evidence type="ECO:0000313" key="1">
    <source>
        <dbReference type="EMBL" id="KAK2944135.1"/>
    </source>
</evidence>
<dbReference type="EMBL" id="JARBJD010000313">
    <property type="protein sequence ID" value="KAK2944135.1"/>
    <property type="molecule type" value="Genomic_DNA"/>
</dbReference>
<organism evidence="1 2">
    <name type="scientific">Blattamonas nauphoetae</name>
    <dbReference type="NCBI Taxonomy" id="2049346"/>
    <lineage>
        <taxon>Eukaryota</taxon>
        <taxon>Metamonada</taxon>
        <taxon>Preaxostyla</taxon>
        <taxon>Oxymonadida</taxon>
        <taxon>Blattamonas</taxon>
    </lineage>
</organism>
<proteinExistence type="predicted"/>
<name>A0ABQ9WX93_9EUKA</name>
<accession>A0ABQ9WX93</accession>
<sequence length="677" mass="78538">MLYNKALRAVSVSFFDASLRYSTKAFSAAVASTGLLPQLFINLKPHAIPINRTTIEFHRHLTSIVNVCLSSITPDDILSHLKLYPYSSHDRQVTSEIIKPIFQQFCLYLRFLLAHPVHRTDFHSGPSLLWHMKVCRRHITQFLAPHSSPDIRRFFEDVRTNINEEKASWSDLATSSGVEHSWVQTFEDLLVRMGEGKQYSDLGFHAFLNFMSCWPHQVEPVFHPNSTFSITEDRKIVSSLVLPSQSLFALFVPTQAHHTTAIIKAFRRFMYHLSYGTAKERIWSGWFPAFFDAVNPSTLPFTNEFESLHSQLIKVMNDRIQNVWNKTESREQDQFLNEINKTHHSFHKQTSEYIIHLSLHPFALDGKRDNTILGFFIRLFRNEREDSVAQSFRDELRQQMDEAARSSSPPQFILTSELVCRLTDEEILGVVDRIVGLLESDSCLDDNTILRICTFFTNQLKSVYLPELFRKAGRTTEQFFHALESLLSLHIDYFYLHPINSLLCPKPNDIQPTFDEWDDVDLETVCVVMRAVRENRLSFNRASLHLTQHLLAFPEALLPQIKRCATRLTLSQLERLLSPSFHMLNTIIFELEISYCIARIDRERVFIDVCRLCDQHTIALCLRSVGFFSRIVGGVLDDSTFIEYKCILKVFVLSICDSCERRAEKTRIRRAIHRLLI</sequence>
<gene>
    <name evidence="1" type="ORF">BLNAU_20967</name>
</gene>
<comment type="caution">
    <text evidence="1">The sequence shown here is derived from an EMBL/GenBank/DDBJ whole genome shotgun (WGS) entry which is preliminary data.</text>
</comment>
<protein>
    <submittedName>
        <fullName evidence="1">Uncharacterized protein</fullName>
    </submittedName>
</protein>
<evidence type="ECO:0000313" key="2">
    <source>
        <dbReference type="Proteomes" id="UP001281761"/>
    </source>
</evidence>
<reference evidence="1 2" key="1">
    <citation type="journal article" date="2022" name="bioRxiv">
        <title>Genomics of Preaxostyla Flagellates Illuminates Evolutionary Transitions and the Path Towards Mitochondrial Loss.</title>
        <authorList>
            <person name="Novak L.V.F."/>
            <person name="Treitli S.C."/>
            <person name="Pyrih J."/>
            <person name="Halakuc P."/>
            <person name="Pipaliya S.V."/>
            <person name="Vacek V."/>
            <person name="Brzon O."/>
            <person name="Soukal P."/>
            <person name="Eme L."/>
            <person name="Dacks J.B."/>
            <person name="Karnkowska A."/>
            <person name="Elias M."/>
            <person name="Hampl V."/>
        </authorList>
    </citation>
    <scope>NUCLEOTIDE SEQUENCE [LARGE SCALE GENOMIC DNA]</scope>
    <source>
        <strain evidence="1">NAU3</strain>
        <tissue evidence="1">Gut</tissue>
    </source>
</reference>